<comment type="caution">
    <text evidence="5">The sequence shown here is derived from an EMBL/GenBank/DDBJ whole genome shotgun (WGS) entry which is preliminary data.</text>
</comment>
<evidence type="ECO:0000256" key="2">
    <source>
        <dbReference type="ARBA" id="ARBA00026247"/>
    </source>
</evidence>
<evidence type="ECO:0000256" key="1">
    <source>
        <dbReference type="ARBA" id="ARBA00022490"/>
    </source>
</evidence>
<protein>
    <recommendedName>
        <fullName evidence="2 3">Nuclear transport factor 2</fullName>
        <shortName evidence="3">NTF-2</shortName>
    </recommendedName>
</protein>
<dbReference type="Pfam" id="PF02136">
    <property type="entry name" value="NTF2"/>
    <property type="match status" value="1"/>
</dbReference>
<dbReference type="FunFam" id="3.10.450.50:FF:000005">
    <property type="entry name" value="Nuclear transport factor 2"/>
    <property type="match status" value="1"/>
</dbReference>
<dbReference type="InterPro" id="IPR018222">
    <property type="entry name" value="Nuclear_transport_factor_2_euk"/>
</dbReference>
<dbReference type="InterPro" id="IPR002075">
    <property type="entry name" value="NTF2_dom"/>
</dbReference>
<evidence type="ECO:0000313" key="6">
    <source>
        <dbReference type="Proteomes" id="UP001139887"/>
    </source>
</evidence>
<dbReference type="GO" id="GO:0051028">
    <property type="term" value="P:mRNA transport"/>
    <property type="evidence" value="ECO:0007669"/>
    <property type="project" value="UniProtKB-UniRule"/>
</dbReference>
<gene>
    <name evidence="5" type="primary">NTF2</name>
    <name evidence="5" type="ORF">IWW36_003569</name>
</gene>
<dbReference type="CDD" id="cd00780">
    <property type="entry name" value="NTF2"/>
    <property type="match status" value="1"/>
</dbReference>
<name>A0A9W8LYF5_9FUNG</name>
<dbReference type="Proteomes" id="UP001139887">
    <property type="component" value="Unassembled WGS sequence"/>
</dbReference>
<dbReference type="EMBL" id="JANBUW010000234">
    <property type="protein sequence ID" value="KAJ2847972.1"/>
    <property type="molecule type" value="Genomic_DNA"/>
</dbReference>
<keyword evidence="6" id="KW-1185">Reference proteome</keyword>
<reference evidence="5" key="1">
    <citation type="submission" date="2022-07" db="EMBL/GenBank/DDBJ databases">
        <title>Phylogenomic reconstructions and comparative analyses of Kickxellomycotina fungi.</title>
        <authorList>
            <person name="Reynolds N.K."/>
            <person name="Stajich J.E."/>
            <person name="Barry K."/>
            <person name="Grigoriev I.V."/>
            <person name="Crous P."/>
            <person name="Smith M.E."/>
        </authorList>
    </citation>
    <scope>NUCLEOTIDE SEQUENCE</scope>
    <source>
        <strain evidence="5">NRRL 1566</strain>
    </source>
</reference>
<dbReference type="GO" id="GO:0006606">
    <property type="term" value="P:protein import into nucleus"/>
    <property type="evidence" value="ECO:0007669"/>
    <property type="project" value="UniProtKB-ARBA"/>
</dbReference>
<proteinExistence type="predicted"/>
<accession>A0A9W8LYF5</accession>
<evidence type="ECO:0000313" key="5">
    <source>
        <dbReference type="EMBL" id="KAJ2847972.1"/>
    </source>
</evidence>
<keyword evidence="3" id="KW-0813">Transport</keyword>
<dbReference type="PANTHER" id="PTHR12612">
    <property type="entry name" value="NUCLEAR TRANSPORT FACTOR 2"/>
    <property type="match status" value="1"/>
</dbReference>
<dbReference type="Gene3D" id="3.10.450.50">
    <property type="match status" value="1"/>
</dbReference>
<dbReference type="InterPro" id="IPR045875">
    <property type="entry name" value="NTF2"/>
</dbReference>
<dbReference type="SUPFAM" id="SSF54427">
    <property type="entry name" value="NTF2-like"/>
    <property type="match status" value="1"/>
</dbReference>
<evidence type="ECO:0000256" key="3">
    <source>
        <dbReference type="RuleBase" id="RU369002"/>
    </source>
</evidence>
<dbReference type="OrthoDB" id="6507044at2759"/>
<keyword evidence="3" id="KW-0653">Protein transport</keyword>
<dbReference type="AlphaFoldDB" id="A0A9W8LYF5"/>
<comment type="subcellular location">
    <subcellularLocation>
        <location evidence="3">Cytoplasm</location>
    </subcellularLocation>
    <subcellularLocation>
        <location evidence="3">Nucleus</location>
    </subcellularLocation>
</comment>
<dbReference type="GO" id="GO:0005635">
    <property type="term" value="C:nuclear envelope"/>
    <property type="evidence" value="ECO:0007669"/>
    <property type="project" value="UniProtKB-ARBA"/>
</dbReference>
<organism evidence="5 6">
    <name type="scientific">Coemansia brasiliensis</name>
    <dbReference type="NCBI Taxonomy" id="2650707"/>
    <lineage>
        <taxon>Eukaryota</taxon>
        <taxon>Fungi</taxon>
        <taxon>Fungi incertae sedis</taxon>
        <taxon>Zoopagomycota</taxon>
        <taxon>Kickxellomycotina</taxon>
        <taxon>Kickxellomycetes</taxon>
        <taxon>Kickxellales</taxon>
        <taxon>Kickxellaceae</taxon>
        <taxon>Coemansia</taxon>
    </lineage>
</organism>
<feature type="domain" description="NTF2" evidence="4">
    <location>
        <begin position="7"/>
        <end position="121"/>
    </location>
</feature>
<sequence length="124" mass="14257">MADLDNIAKEFANYYYTTFDNDRKALAPLYSDVSMMTWEGTQHLGTANIMEKLVTLPFQRIAHKITTIDTQPSIQGTNAIIISITGQLMFDDEPKPQQFCQTFQLVNNNNSFFIFNDVFRLNYA</sequence>
<evidence type="ECO:0000259" key="4">
    <source>
        <dbReference type="PROSITE" id="PS50177"/>
    </source>
</evidence>
<dbReference type="PROSITE" id="PS50177">
    <property type="entry name" value="NTF2_DOMAIN"/>
    <property type="match status" value="1"/>
</dbReference>
<keyword evidence="3" id="KW-0539">Nucleus</keyword>
<keyword evidence="1 3" id="KW-0963">Cytoplasm</keyword>
<dbReference type="InterPro" id="IPR032710">
    <property type="entry name" value="NTF2-like_dom_sf"/>
</dbReference>
<dbReference type="GO" id="GO:0005737">
    <property type="term" value="C:cytoplasm"/>
    <property type="evidence" value="ECO:0007669"/>
    <property type="project" value="UniProtKB-SubCell"/>
</dbReference>
<comment type="function">
    <text evidence="3">Has a role in nuclear-cytoplasmic transport of proteins and mRNAs.</text>
</comment>